<keyword evidence="2" id="KW-1185">Reference proteome</keyword>
<evidence type="ECO:0008006" key="3">
    <source>
        <dbReference type="Google" id="ProtNLM"/>
    </source>
</evidence>
<dbReference type="RefSeq" id="WP_151534186.1">
    <property type="nucleotide sequence ID" value="NZ_WBOS01000002.1"/>
</dbReference>
<name>A0A6L3V7U6_9BACI</name>
<dbReference type="OrthoDB" id="2351076at2"/>
<proteinExistence type="predicted"/>
<dbReference type="AlphaFoldDB" id="A0A6L3V7U6"/>
<dbReference type="EMBL" id="WBOS01000002">
    <property type="protein sequence ID" value="KAB2337492.1"/>
    <property type="molecule type" value="Genomic_DNA"/>
</dbReference>
<protein>
    <recommendedName>
        <fullName evidence="3">Flagellar hook-length control protein FliK</fullName>
    </recommendedName>
</protein>
<evidence type="ECO:0000313" key="2">
    <source>
        <dbReference type="Proteomes" id="UP000481030"/>
    </source>
</evidence>
<organism evidence="1 2">
    <name type="scientific">Cytobacillus depressus</name>
    <dbReference type="NCBI Taxonomy" id="1602942"/>
    <lineage>
        <taxon>Bacteria</taxon>
        <taxon>Bacillati</taxon>
        <taxon>Bacillota</taxon>
        <taxon>Bacilli</taxon>
        <taxon>Bacillales</taxon>
        <taxon>Bacillaceae</taxon>
        <taxon>Cytobacillus</taxon>
    </lineage>
</organism>
<gene>
    <name evidence="1" type="ORF">F7731_07760</name>
</gene>
<sequence length="446" mass="50562">MQPLNIIQALLKQESLIDNLALALKPGQIISGKVIKHFPNNNAEVLIGSNKMIARIETPLSVNQRYWFQVQPGEGQVHLKLLDTKGPQNRNDGMIGLGSRSNTKSLLKELSLPVSKDHVSLIKFLLAKQLPITKESLQLSVEWLKDKTLTEGLKVIELAMSRQLPLTKNVLNALYTITEDEAFSEMLSKLQTLLKNQPESHTANRIINLIDGLKLFKSVDDSVAVQNKILEDSSITKHVIRNLISTIGFSYENEAIQLLNGWQSGDEKNSNALKPLLMRLLSEEPSSPIEEASERLLNKITGFQVLSQESGPLQQLIFQIPLSFWNRNTDVTMQWSGKRTKDGKIDPDYCRILFYLTLEHLKETIVDLHVQNRVISISIINVREDLKNMTNQYVHELKKNLKKLDYHLTSVQFEKPAVKNHLEEGNNGALPNLKPPIYYNGVDFRI</sequence>
<accession>A0A6L3V7U6</accession>
<reference evidence="1 2" key="1">
    <citation type="journal article" date="2016" name="Antonie Van Leeuwenhoek">
        <title>Bacillus depressus sp. nov., isolated from soil of a sunflower field.</title>
        <authorList>
            <person name="Wei X."/>
            <person name="Xin D."/>
            <person name="Xin Y."/>
            <person name="Zhang H."/>
            <person name="Wang T."/>
            <person name="Zhang J."/>
        </authorList>
    </citation>
    <scope>NUCLEOTIDE SEQUENCE [LARGE SCALE GENOMIC DNA]</scope>
    <source>
        <strain evidence="1 2">BZ1</strain>
    </source>
</reference>
<dbReference type="Proteomes" id="UP000481030">
    <property type="component" value="Unassembled WGS sequence"/>
</dbReference>
<evidence type="ECO:0000313" key="1">
    <source>
        <dbReference type="EMBL" id="KAB2337492.1"/>
    </source>
</evidence>
<comment type="caution">
    <text evidence="1">The sequence shown here is derived from an EMBL/GenBank/DDBJ whole genome shotgun (WGS) entry which is preliminary data.</text>
</comment>